<dbReference type="GO" id="GO:0005886">
    <property type="term" value="C:plasma membrane"/>
    <property type="evidence" value="ECO:0007669"/>
    <property type="project" value="UniProtKB-SubCell"/>
</dbReference>
<dbReference type="EMBL" id="AP019620">
    <property type="protein sequence ID" value="BBJ39530.1"/>
    <property type="molecule type" value="Genomic_DNA"/>
</dbReference>
<evidence type="ECO:0000256" key="7">
    <source>
        <dbReference type="ARBA" id="ARBA00037904"/>
    </source>
</evidence>
<feature type="domain" description="Glycosyltransferase 2-like" evidence="11">
    <location>
        <begin position="5"/>
        <end position="96"/>
    </location>
</feature>
<comment type="function">
    <text evidence="6">Catalyzes the glycosylation of 4,4'-diaponeurosporenoate, i.e. the esterification of glucose at the C1'' position with the carboxyl group of 4,4'-diaponeurosporenic acid, to form glycosyl-4,4'-diaponeurosporenoate. This is a step in the biosynthesis of staphyloxanthin, an orange pigment present in most staphylococci strains.</text>
</comment>
<evidence type="ECO:0000256" key="6">
    <source>
        <dbReference type="ARBA" id="ARBA00037281"/>
    </source>
</evidence>
<protein>
    <recommendedName>
        <fullName evidence="9">4,4'-diaponeurosporenoate glycosyltransferase</fullName>
    </recommendedName>
</protein>
<proteinExistence type="inferred from homology"/>
<dbReference type="GO" id="GO:0016757">
    <property type="term" value="F:glycosyltransferase activity"/>
    <property type="evidence" value="ECO:0007669"/>
    <property type="project" value="UniProtKB-KW"/>
</dbReference>
<dbReference type="PANTHER" id="PTHR43646:SF2">
    <property type="entry name" value="GLYCOSYLTRANSFERASE 2-LIKE DOMAIN-CONTAINING PROTEIN"/>
    <property type="match status" value="1"/>
</dbReference>
<reference evidence="12 13" key="1">
    <citation type="journal article" date="2020" name="Int. J. Syst. Evol. Microbiol.">
        <title>Reclassification of Streptomyces castelarensis and Streptomyces sporoclivatus as later heterotypic synonyms of Streptomyces antimycoticus.</title>
        <authorList>
            <person name="Komaki H."/>
            <person name="Tamura T."/>
        </authorList>
    </citation>
    <scope>NUCLEOTIDE SEQUENCE [LARGE SCALE GENOMIC DNA]</scope>
    <source>
        <strain evidence="12 13">NBRC 100767</strain>
    </source>
</reference>
<dbReference type="PANTHER" id="PTHR43646">
    <property type="entry name" value="GLYCOSYLTRANSFERASE"/>
    <property type="match status" value="1"/>
</dbReference>
<dbReference type="AlphaFoldDB" id="A0A499UH97"/>
<evidence type="ECO:0000256" key="9">
    <source>
        <dbReference type="ARBA" id="ARBA00040345"/>
    </source>
</evidence>
<dbReference type="InterPro" id="IPR029044">
    <property type="entry name" value="Nucleotide-diphossugar_trans"/>
</dbReference>
<sequence>MGGLSVVIPTKDKPESLRATLACLLADGPPSAEIVVVSDGEGPVEVPADAPVRVVEGPRRGRAAARNAGARAAGGTRLLFVDDDILTGPGFLSAHAAHGTGPGFVHGPLMEFPVARRWLAAHGPDPVAAAAVLNGGERLAGPQQPGGRRAGRGRRDGPGPAGLAGLCGRQPVAVAGGVRPGGRVRRGLRHPLGL</sequence>
<keyword evidence="5" id="KW-0472">Membrane</keyword>
<comment type="pathway">
    <text evidence="7">Carotenoid biosynthesis; staphyloxanthin biosynthesis; staphyloxanthin from farnesyl diphosphate: step 4/5.</text>
</comment>
<keyword evidence="3" id="KW-0328">Glycosyltransferase</keyword>
<dbReference type="Gene3D" id="3.90.550.10">
    <property type="entry name" value="Spore Coat Polysaccharide Biosynthesis Protein SpsA, Chain A"/>
    <property type="match status" value="1"/>
</dbReference>
<evidence type="ECO:0000256" key="4">
    <source>
        <dbReference type="ARBA" id="ARBA00022679"/>
    </source>
</evidence>
<dbReference type="CDD" id="cd00761">
    <property type="entry name" value="Glyco_tranf_GTA_type"/>
    <property type="match status" value="1"/>
</dbReference>
<keyword evidence="2" id="KW-1003">Cell membrane</keyword>
<dbReference type="Pfam" id="PF00535">
    <property type="entry name" value="Glycos_transf_2"/>
    <property type="match status" value="1"/>
</dbReference>
<evidence type="ECO:0000256" key="8">
    <source>
        <dbReference type="ARBA" id="ARBA00038120"/>
    </source>
</evidence>
<evidence type="ECO:0000256" key="3">
    <source>
        <dbReference type="ARBA" id="ARBA00022676"/>
    </source>
</evidence>
<evidence type="ECO:0000256" key="10">
    <source>
        <dbReference type="SAM" id="MobiDB-lite"/>
    </source>
</evidence>
<evidence type="ECO:0000313" key="13">
    <source>
        <dbReference type="Proteomes" id="UP000463951"/>
    </source>
</evidence>
<keyword evidence="4" id="KW-0808">Transferase</keyword>
<evidence type="ECO:0000256" key="5">
    <source>
        <dbReference type="ARBA" id="ARBA00023136"/>
    </source>
</evidence>
<evidence type="ECO:0000256" key="2">
    <source>
        <dbReference type="ARBA" id="ARBA00022475"/>
    </source>
</evidence>
<evidence type="ECO:0000256" key="1">
    <source>
        <dbReference type="ARBA" id="ARBA00004236"/>
    </source>
</evidence>
<evidence type="ECO:0000313" key="12">
    <source>
        <dbReference type="EMBL" id="BBJ39530.1"/>
    </source>
</evidence>
<dbReference type="Proteomes" id="UP000463951">
    <property type="component" value="Chromosome"/>
</dbReference>
<comment type="similarity">
    <text evidence="8">Belongs to the glycosyltransferase 2 family. CrtQ subfamily.</text>
</comment>
<gene>
    <name evidence="12" type="ORF">SSPO_022480</name>
</gene>
<evidence type="ECO:0000259" key="11">
    <source>
        <dbReference type="Pfam" id="PF00535"/>
    </source>
</evidence>
<organism evidence="12 13">
    <name type="scientific">Streptomyces antimycoticus</name>
    <dbReference type="NCBI Taxonomy" id="68175"/>
    <lineage>
        <taxon>Bacteria</taxon>
        <taxon>Bacillati</taxon>
        <taxon>Actinomycetota</taxon>
        <taxon>Actinomycetes</taxon>
        <taxon>Kitasatosporales</taxon>
        <taxon>Streptomycetaceae</taxon>
        <taxon>Streptomyces</taxon>
        <taxon>Streptomyces violaceusniger group</taxon>
    </lineage>
</organism>
<accession>A0A499UH97</accession>
<dbReference type="InterPro" id="IPR001173">
    <property type="entry name" value="Glyco_trans_2-like"/>
</dbReference>
<name>A0A499UH97_9ACTN</name>
<feature type="region of interest" description="Disordered" evidence="10">
    <location>
        <begin position="137"/>
        <end position="166"/>
    </location>
</feature>
<comment type="subcellular location">
    <subcellularLocation>
        <location evidence="1">Cell membrane</location>
    </subcellularLocation>
</comment>
<dbReference type="SUPFAM" id="SSF53448">
    <property type="entry name" value="Nucleotide-diphospho-sugar transferases"/>
    <property type="match status" value="1"/>
</dbReference>